<evidence type="ECO:0000256" key="2">
    <source>
        <dbReference type="SAM" id="MobiDB-lite"/>
    </source>
</evidence>
<dbReference type="EMBL" id="HG713375">
    <property type="protein sequence ID" value="CDJ53639.1"/>
    <property type="molecule type" value="Genomic_DNA"/>
</dbReference>
<comment type="similarity">
    <text evidence="1">Belongs to the PP2C family.</text>
</comment>
<comment type="catalytic activity">
    <reaction evidence="1">
        <text>O-phospho-L-threonyl-[protein] + H2O = L-threonyl-[protein] + phosphate</text>
        <dbReference type="Rhea" id="RHEA:47004"/>
        <dbReference type="Rhea" id="RHEA-COMP:11060"/>
        <dbReference type="Rhea" id="RHEA-COMP:11605"/>
        <dbReference type="ChEBI" id="CHEBI:15377"/>
        <dbReference type="ChEBI" id="CHEBI:30013"/>
        <dbReference type="ChEBI" id="CHEBI:43474"/>
        <dbReference type="ChEBI" id="CHEBI:61977"/>
        <dbReference type="EC" id="3.1.3.16"/>
    </reaction>
</comment>
<comment type="cofactor">
    <cofactor evidence="1">
        <name>Mg(2+)</name>
        <dbReference type="ChEBI" id="CHEBI:18420"/>
    </cofactor>
</comment>
<dbReference type="InterPro" id="IPR036457">
    <property type="entry name" value="PPM-type-like_dom_sf"/>
</dbReference>
<feature type="region of interest" description="Disordered" evidence="2">
    <location>
        <begin position="294"/>
        <end position="355"/>
    </location>
</feature>
<dbReference type="PROSITE" id="PS51746">
    <property type="entry name" value="PPM_2"/>
    <property type="match status" value="1"/>
</dbReference>
<dbReference type="InterPro" id="IPR039123">
    <property type="entry name" value="PPTC7"/>
</dbReference>
<dbReference type="Proteomes" id="UP000030750">
    <property type="component" value="Unassembled WGS sequence"/>
</dbReference>
<evidence type="ECO:0000256" key="1">
    <source>
        <dbReference type="RuleBase" id="RU366020"/>
    </source>
</evidence>
<comment type="catalytic activity">
    <reaction evidence="1">
        <text>O-phospho-L-seryl-[protein] + H2O = L-seryl-[protein] + phosphate</text>
        <dbReference type="Rhea" id="RHEA:20629"/>
        <dbReference type="Rhea" id="RHEA-COMP:9863"/>
        <dbReference type="Rhea" id="RHEA-COMP:11604"/>
        <dbReference type="ChEBI" id="CHEBI:15377"/>
        <dbReference type="ChEBI" id="CHEBI:29999"/>
        <dbReference type="ChEBI" id="CHEBI:43474"/>
        <dbReference type="ChEBI" id="CHEBI:83421"/>
        <dbReference type="EC" id="3.1.3.16"/>
    </reaction>
</comment>
<keyword evidence="1" id="KW-0464">Manganese</keyword>
<sequence>MNCWACECGEGREADSFVMRETSPAQPLQFVVAGRSIQHPQKAALKCTNADAFAADQNVIGIADGVSTVEDEGLDPSELPIELLGLCLKETRARALNSVVFDAEAEESLHACDVDVATPKLPLYILTKASVQCKSYGSTTCVLALLDECKLWSVNIGDSQLLVLRRTDTPPKAYPAAHEFSYTTCHDSRGRVPNPEEYGGYQVVYRTVSQQHFFNCPFQFVRMPDTDCSGEAILRKTAETADRAVNAGQPPPGVSWPVVTPFSKAAFDEVGRRFAGGKPDDITAVVAYIVPSGEAPAEPKSQPPLKRSSSSPARTPKAQAASQKARDPGGCVLNSVGGEGSKQERRQPQGEELPQVPVQMMGLSGSSSRSSFPPRNIGVVSPAIKASIHSVPQSLKPGEYTVFERLKEKAQQRLHRATSVRAVQENREGVARSWSAVPAAFGSAFRNWFSAK</sequence>
<reference evidence="4" key="2">
    <citation type="submission" date="2013-10" db="EMBL/GenBank/DDBJ databases">
        <authorList>
            <person name="Aslett M."/>
        </authorList>
    </citation>
    <scope>NUCLEOTIDE SEQUENCE [LARGE SCALE GENOMIC DNA]</scope>
    <source>
        <strain evidence="4">Houghton</strain>
    </source>
</reference>
<evidence type="ECO:0000313" key="5">
    <source>
        <dbReference type="Proteomes" id="UP000030750"/>
    </source>
</evidence>
<proteinExistence type="inferred from homology"/>
<feature type="domain" description="PPM-type phosphatase" evidence="3">
    <location>
        <begin position="36"/>
        <end position="289"/>
    </location>
</feature>
<protein>
    <recommendedName>
        <fullName evidence="1">Protein phosphatase</fullName>
        <ecNumber evidence="1">3.1.3.16</ecNumber>
    </recommendedName>
</protein>
<dbReference type="Gene3D" id="3.60.40.10">
    <property type="entry name" value="PPM-type phosphatase domain"/>
    <property type="match status" value="1"/>
</dbReference>
<dbReference type="PANTHER" id="PTHR12320:SF1">
    <property type="entry name" value="PROTEIN PHOSPHATASE PTC7 HOMOLOG"/>
    <property type="match status" value="1"/>
</dbReference>
<evidence type="ECO:0000313" key="4">
    <source>
        <dbReference type="EMBL" id="CDJ53639.1"/>
    </source>
</evidence>
<keyword evidence="1" id="KW-0904">Protein phosphatase</keyword>
<keyword evidence="1" id="KW-0479">Metal-binding</keyword>
<accession>U6LYH6</accession>
<dbReference type="OrthoDB" id="10266364at2759"/>
<gene>
    <name evidence="4" type="ORF">EBH_0008070</name>
</gene>
<name>U6LYH6_9EIME</name>
<keyword evidence="1" id="KW-0460">Magnesium</keyword>
<dbReference type="EC" id="3.1.3.16" evidence="1"/>
<dbReference type="AlphaFoldDB" id="U6LYH6"/>
<organism evidence="4 5">
    <name type="scientific">Eimeria brunetti</name>
    <dbReference type="NCBI Taxonomy" id="51314"/>
    <lineage>
        <taxon>Eukaryota</taxon>
        <taxon>Sar</taxon>
        <taxon>Alveolata</taxon>
        <taxon>Apicomplexa</taxon>
        <taxon>Conoidasida</taxon>
        <taxon>Coccidia</taxon>
        <taxon>Eucoccidiorida</taxon>
        <taxon>Eimeriorina</taxon>
        <taxon>Eimeriidae</taxon>
        <taxon>Eimeria</taxon>
    </lineage>
</organism>
<dbReference type="InterPro" id="IPR001932">
    <property type="entry name" value="PPM-type_phosphatase-like_dom"/>
</dbReference>
<evidence type="ECO:0000259" key="3">
    <source>
        <dbReference type="PROSITE" id="PS51746"/>
    </source>
</evidence>
<dbReference type="GO" id="GO:0004722">
    <property type="term" value="F:protein serine/threonine phosphatase activity"/>
    <property type="evidence" value="ECO:0007669"/>
    <property type="project" value="UniProtKB-EC"/>
</dbReference>
<keyword evidence="5" id="KW-1185">Reference proteome</keyword>
<reference evidence="4" key="1">
    <citation type="submission" date="2013-10" db="EMBL/GenBank/DDBJ databases">
        <title>Genomic analysis of the causative agents of coccidiosis in chickens.</title>
        <authorList>
            <person name="Reid A.J."/>
            <person name="Blake D."/>
            <person name="Billington K."/>
            <person name="Browne H."/>
            <person name="Dunn M."/>
            <person name="Hung S."/>
            <person name="Kawahara F."/>
            <person name="Miranda-Saavedra D."/>
            <person name="Mourier T."/>
            <person name="Nagra H."/>
            <person name="Otto T.D."/>
            <person name="Rawlings N."/>
            <person name="Sanchez A."/>
            <person name="Sanders M."/>
            <person name="Subramaniam C."/>
            <person name="Tay Y."/>
            <person name="Dear P."/>
            <person name="Doerig C."/>
            <person name="Gruber A."/>
            <person name="Parkinson J."/>
            <person name="Shirley M."/>
            <person name="Wan K.L."/>
            <person name="Berriman M."/>
            <person name="Tomley F."/>
            <person name="Pain A."/>
        </authorList>
    </citation>
    <scope>NUCLEOTIDE SEQUENCE [LARGE SCALE GENOMIC DNA]</scope>
    <source>
        <strain evidence="4">Houghton</strain>
    </source>
</reference>
<dbReference type="SUPFAM" id="SSF81606">
    <property type="entry name" value="PP2C-like"/>
    <property type="match status" value="1"/>
</dbReference>
<comment type="cofactor">
    <cofactor evidence="1">
        <name>Mn(2+)</name>
        <dbReference type="ChEBI" id="CHEBI:29035"/>
    </cofactor>
</comment>
<dbReference type="PANTHER" id="PTHR12320">
    <property type="entry name" value="PROTEIN PHOSPHATASE 2C"/>
    <property type="match status" value="1"/>
</dbReference>
<dbReference type="VEuPathDB" id="ToxoDB:EBH_0008070"/>
<keyword evidence="1" id="KW-0378">Hydrolase</keyword>
<dbReference type="GO" id="GO:0046872">
    <property type="term" value="F:metal ion binding"/>
    <property type="evidence" value="ECO:0007669"/>
    <property type="project" value="UniProtKB-UniRule"/>
</dbReference>